<evidence type="ECO:0000313" key="1">
    <source>
        <dbReference type="EMBL" id="KAK2607724.1"/>
    </source>
</evidence>
<reference evidence="1" key="1">
    <citation type="submission" date="2023-06" db="EMBL/GenBank/DDBJ databases">
        <authorList>
            <person name="Noh H."/>
        </authorList>
    </citation>
    <scope>NUCLEOTIDE SEQUENCE</scope>
    <source>
        <strain evidence="1">DUCC20226</strain>
    </source>
</reference>
<evidence type="ECO:0000313" key="2">
    <source>
        <dbReference type="Proteomes" id="UP001265746"/>
    </source>
</evidence>
<sequence length="243" mass="25971">MQYYRGDRAGSKGMSTMVSGLQYVRAHLELVARALLMLAPGNSSQGDLPIRLGESSNPAREPEFPCEVSLDNRECSTLWLLAASASRHVLNWNAATWERTGHAGQGLSPLSLLDQGTLRVWTAAANQIGFVVLIRHRALGWEAAGGSVSLSGHCLVHAHAQRHRVPPSPAGRQADHSCALPLGGKVAKLEGLAAREPQPEWQVVLQTSIVQGHEGALTRLQVSATLEGPLCLSAEGNNDEGFV</sequence>
<proteinExistence type="predicted"/>
<protein>
    <submittedName>
        <fullName evidence="1">Uncharacterized protein</fullName>
    </submittedName>
</protein>
<comment type="caution">
    <text evidence="1">The sequence shown here is derived from an EMBL/GenBank/DDBJ whole genome shotgun (WGS) entry which is preliminary data.</text>
</comment>
<dbReference type="AlphaFoldDB" id="A0AAD9SFU1"/>
<dbReference type="Proteomes" id="UP001265746">
    <property type="component" value="Unassembled WGS sequence"/>
</dbReference>
<dbReference type="EMBL" id="JAUJFL010000003">
    <property type="protein sequence ID" value="KAK2607724.1"/>
    <property type="molecule type" value="Genomic_DNA"/>
</dbReference>
<keyword evidence="2" id="KW-1185">Reference proteome</keyword>
<gene>
    <name evidence="1" type="ORF">N8I77_006385</name>
</gene>
<name>A0AAD9SFU1_PHOAM</name>
<organism evidence="1 2">
    <name type="scientific">Phomopsis amygdali</name>
    <name type="common">Fusicoccum amygdali</name>
    <dbReference type="NCBI Taxonomy" id="1214568"/>
    <lineage>
        <taxon>Eukaryota</taxon>
        <taxon>Fungi</taxon>
        <taxon>Dikarya</taxon>
        <taxon>Ascomycota</taxon>
        <taxon>Pezizomycotina</taxon>
        <taxon>Sordariomycetes</taxon>
        <taxon>Sordariomycetidae</taxon>
        <taxon>Diaporthales</taxon>
        <taxon>Diaporthaceae</taxon>
        <taxon>Diaporthe</taxon>
    </lineage>
</organism>
<accession>A0AAD9SFU1</accession>